<evidence type="ECO:0000313" key="1">
    <source>
        <dbReference type="EMBL" id="GFY76153.1"/>
    </source>
</evidence>
<protein>
    <submittedName>
        <fullName evidence="1">Uncharacterized protein</fullName>
    </submittedName>
</protein>
<evidence type="ECO:0000313" key="2">
    <source>
        <dbReference type="Proteomes" id="UP000886998"/>
    </source>
</evidence>
<reference evidence="1" key="1">
    <citation type="submission" date="2020-08" db="EMBL/GenBank/DDBJ databases">
        <title>Multicomponent nature underlies the extraordinary mechanical properties of spider dragline silk.</title>
        <authorList>
            <person name="Kono N."/>
            <person name="Nakamura H."/>
            <person name="Mori M."/>
            <person name="Yoshida Y."/>
            <person name="Ohtoshi R."/>
            <person name="Malay A.D."/>
            <person name="Moran D.A.P."/>
            <person name="Tomita M."/>
            <person name="Numata K."/>
            <person name="Arakawa K."/>
        </authorList>
    </citation>
    <scope>NUCLEOTIDE SEQUENCE</scope>
</reference>
<comment type="caution">
    <text evidence="1">The sequence shown here is derived from an EMBL/GenBank/DDBJ whole genome shotgun (WGS) entry which is preliminary data.</text>
</comment>
<dbReference type="AlphaFoldDB" id="A0A8X6YSH4"/>
<keyword evidence="2" id="KW-1185">Reference proteome</keyword>
<organism evidence="1 2">
    <name type="scientific">Trichonephila inaurata madagascariensis</name>
    <dbReference type="NCBI Taxonomy" id="2747483"/>
    <lineage>
        <taxon>Eukaryota</taxon>
        <taxon>Metazoa</taxon>
        <taxon>Ecdysozoa</taxon>
        <taxon>Arthropoda</taxon>
        <taxon>Chelicerata</taxon>
        <taxon>Arachnida</taxon>
        <taxon>Araneae</taxon>
        <taxon>Araneomorphae</taxon>
        <taxon>Entelegynae</taxon>
        <taxon>Araneoidea</taxon>
        <taxon>Nephilidae</taxon>
        <taxon>Trichonephila</taxon>
        <taxon>Trichonephila inaurata</taxon>
    </lineage>
</organism>
<dbReference type="Proteomes" id="UP000886998">
    <property type="component" value="Unassembled WGS sequence"/>
</dbReference>
<accession>A0A8X6YSH4</accession>
<proteinExistence type="predicted"/>
<dbReference type="EMBL" id="BMAV01021793">
    <property type="protein sequence ID" value="GFY76153.1"/>
    <property type="molecule type" value="Genomic_DNA"/>
</dbReference>
<gene>
    <name evidence="1" type="ORF">TNIN_498381</name>
</gene>
<name>A0A8X6YSH4_9ARAC</name>
<sequence length="88" mass="9752">MNENEDVLLEGFSEVGRGGGAIDLGILRSRLTLTLASHHLSIPPLFLHVRSSWLGPKFYGSGVRLFPVQSSTGGDIFFEFRSFFECSF</sequence>